<organism evidence="2 3">
    <name type="scientific">Ditylenchus dipsaci</name>
    <dbReference type="NCBI Taxonomy" id="166011"/>
    <lineage>
        <taxon>Eukaryota</taxon>
        <taxon>Metazoa</taxon>
        <taxon>Ecdysozoa</taxon>
        <taxon>Nematoda</taxon>
        <taxon>Chromadorea</taxon>
        <taxon>Rhabditida</taxon>
        <taxon>Tylenchina</taxon>
        <taxon>Tylenchomorpha</taxon>
        <taxon>Sphaerularioidea</taxon>
        <taxon>Anguinidae</taxon>
        <taxon>Anguininae</taxon>
        <taxon>Ditylenchus</taxon>
    </lineage>
</organism>
<accession>A0A915D385</accession>
<keyword evidence="2" id="KW-1185">Reference proteome</keyword>
<dbReference type="WBParaSite" id="jg15091">
    <property type="protein sequence ID" value="jg15091"/>
    <property type="gene ID" value="jg15091"/>
</dbReference>
<evidence type="ECO:0000256" key="1">
    <source>
        <dbReference type="SAM" id="SignalP"/>
    </source>
</evidence>
<feature type="signal peptide" evidence="1">
    <location>
        <begin position="1"/>
        <end position="18"/>
    </location>
</feature>
<reference evidence="3" key="1">
    <citation type="submission" date="2022-11" db="UniProtKB">
        <authorList>
            <consortium name="WormBaseParasite"/>
        </authorList>
    </citation>
    <scope>IDENTIFICATION</scope>
</reference>
<protein>
    <submittedName>
        <fullName evidence="3">Uncharacterized protein</fullName>
    </submittedName>
</protein>
<sequence>MFLLLLMIFPRGLRMSEAVQAQTLGLQQNSQHQKPYVIIYAVDPTDKIRLAALSAASAILIGYSICLKISKPSDARVYLIKVLVPMSMYYAAVGVHEILVDKTRTFQFVVASRGLLILL</sequence>
<dbReference type="Proteomes" id="UP000887574">
    <property type="component" value="Unplaced"/>
</dbReference>
<keyword evidence="1" id="KW-0732">Signal</keyword>
<proteinExistence type="predicted"/>
<evidence type="ECO:0000313" key="3">
    <source>
        <dbReference type="WBParaSite" id="jg15091"/>
    </source>
</evidence>
<name>A0A915D385_9BILA</name>
<evidence type="ECO:0000313" key="2">
    <source>
        <dbReference type="Proteomes" id="UP000887574"/>
    </source>
</evidence>
<dbReference type="AlphaFoldDB" id="A0A915D385"/>
<feature type="chain" id="PRO_5037041707" evidence="1">
    <location>
        <begin position="19"/>
        <end position="119"/>
    </location>
</feature>